<reference evidence="2 3" key="1">
    <citation type="submission" date="2020-12" db="EMBL/GenBank/DDBJ databases">
        <title>Metabolic potential, ecology and presence of endohyphal bacteria is reflected in genomic diversity of Mucoromycotina.</title>
        <authorList>
            <person name="Muszewska A."/>
            <person name="Okrasinska A."/>
            <person name="Steczkiewicz K."/>
            <person name="Drgas O."/>
            <person name="Orlowska M."/>
            <person name="Perlinska-Lenart U."/>
            <person name="Aleksandrzak-Piekarczyk T."/>
            <person name="Szatraj K."/>
            <person name="Zielenkiewicz U."/>
            <person name="Pilsyk S."/>
            <person name="Malc E."/>
            <person name="Mieczkowski P."/>
            <person name="Kruszewska J.S."/>
            <person name="Biernat P."/>
            <person name="Pawlowska J."/>
        </authorList>
    </citation>
    <scope>NUCLEOTIDE SEQUENCE [LARGE SCALE GENOMIC DNA]</scope>
    <source>
        <strain evidence="2 3">CBS 142.35</strain>
    </source>
</reference>
<dbReference type="AlphaFoldDB" id="A0A8H7UY31"/>
<dbReference type="EMBL" id="JAEPRB010001946">
    <property type="protein sequence ID" value="KAG2200030.1"/>
    <property type="molecule type" value="Genomic_DNA"/>
</dbReference>
<accession>A0A8H7UY31</accession>
<evidence type="ECO:0000313" key="2">
    <source>
        <dbReference type="EMBL" id="KAG2200030.1"/>
    </source>
</evidence>
<comment type="caution">
    <text evidence="2">The sequence shown here is derived from an EMBL/GenBank/DDBJ whole genome shotgun (WGS) entry which is preliminary data.</text>
</comment>
<feature type="non-terminal residue" evidence="2">
    <location>
        <position position="1"/>
    </location>
</feature>
<dbReference type="InterPro" id="IPR005162">
    <property type="entry name" value="Retrotrans_gag_dom"/>
</dbReference>
<organism evidence="2 3">
    <name type="scientific">Circinella minor</name>
    <dbReference type="NCBI Taxonomy" id="1195481"/>
    <lineage>
        <taxon>Eukaryota</taxon>
        <taxon>Fungi</taxon>
        <taxon>Fungi incertae sedis</taxon>
        <taxon>Mucoromycota</taxon>
        <taxon>Mucoromycotina</taxon>
        <taxon>Mucoromycetes</taxon>
        <taxon>Mucorales</taxon>
        <taxon>Lichtheimiaceae</taxon>
        <taxon>Circinella</taxon>
    </lineage>
</organism>
<protein>
    <recommendedName>
        <fullName evidence="1">Retrotransposon gag domain-containing protein</fullName>
    </recommendedName>
</protein>
<dbReference type="Proteomes" id="UP000646827">
    <property type="component" value="Unassembled WGS sequence"/>
</dbReference>
<keyword evidence="3" id="KW-1185">Reference proteome</keyword>
<feature type="domain" description="Retrotransposon gag" evidence="1">
    <location>
        <begin position="83"/>
        <end position="175"/>
    </location>
</feature>
<evidence type="ECO:0000259" key="1">
    <source>
        <dbReference type="Pfam" id="PF03732"/>
    </source>
</evidence>
<name>A0A8H7UY31_9FUNG</name>
<evidence type="ECO:0000313" key="3">
    <source>
        <dbReference type="Proteomes" id="UP000646827"/>
    </source>
</evidence>
<dbReference type="Pfam" id="PF03732">
    <property type="entry name" value="Retrotrans_gag"/>
    <property type="match status" value="1"/>
</dbReference>
<sequence length="205" mass="24036">MENQQQAGNMEQQTITTMLQSLQQIMQPTAHTDDQQSLAKIIRPRQPDTFHGERTVQQVEAWLYSLEKYAEFVNIDDHQMVLFAVTLLRDGAATWWRGVEYDMTTSTPSTWSEFKRVFKYEFKPANAEQLARQRLQQLHQTGSVEQYVREFRSLMPELPDMDTKDALFNFVQGLKYQCRLQVLMQKPFSLSEAYAYAEAYETAEQ</sequence>
<dbReference type="OrthoDB" id="2250058at2759"/>
<gene>
    <name evidence="2" type="ORF">INT45_009666</name>
</gene>
<proteinExistence type="predicted"/>